<evidence type="ECO:0000256" key="7">
    <source>
        <dbReference type="ARBA" id="ARBA00024211"/>
    </source>
</evidence>
<dbReference type="AlphaFoldDB" id="A0A8J5VY28"/>
<keyword evidence="3" id="KW-1003">Cell membrane</keyword>
<keyword evidence="2" id="KW-0217">Developmental protein</keyword>
<dbReference type="InterPro" id="IPR048351">
    <property type="entry name" value="SOK_DIX"/>
</dbReference>
<evidence type="ECO:0000259" key="9">
    <source>
        <dbReference type="Pfam" id="PF06136"/>
    </source>
</evidence>
<sequence length="367" mass="39442">MEKGGGLHKAGGGAGEVRRIDLVYFLSRGDRTGHSHLDLPRQSPPPCRRAVPRKYKDGYIWHDLMDDDLITPISDDEYVLKGCDVRRVPPPCAEAPRETSPSCIGDQKKLISSREEKAACGEPTPPPTDQNSPCGNGEAASRTVPFGVHLAHDLHGEKQQQPHQQEEAVKAVSKTVAVRAVPVDEQEVQGAVGDSINHSAVVASSARRMRVAKMLHNILTCGAAYADEAALRPVARQRAGAAGDDRTRTPVCPGMDGCGLRVGKKVKVRTGGGNKDKAKPKRDGGVSHKPASLPRCSQCGKEFKPQELHSHMQSCRGLREKMRSSSTSARASVDDRNRSSAARHQHRRTSKAADGGGTTADLFLTGS</sequence>
<name>A0A8J5VY28_ZIZPA</name>
<dbReference type="OrthoDB" id="1907705at2759"/>
<dbReference type="EMBL" id="JAAALK010000282">
    <property type="protein sequence ID" value="KAG8078136.1"/>
    <property type="molecule type" value="Genomic_DNA"/>
</dbReference>
<keyword evidence="5" id="KW-0472">Membrane</keyword>
<feature type="compositionally biased region" description="Basic residues" evidence="8">
    <location>
        <begin position="341"/>
        <end position="350"/>
    </location>
</feature>
<keyword evidence="11" id="KW-1185">Reference proteome</keyword>
<comment type="similarity">
    <text evidence="7">Belongs to the SOSEKI family.</text>
</comment>
<proteinExistence type="inferred from homology"/>
<comment type="subcellular location">
    <subcellularLocation>
        <location evidence="1">Cell membrane</location>
        <topology evidence="1">Peripheral membrane protein</topology>
        <orientation evidence="1">Cytoplasmic side</orientation>
    </subcellularLocation>
</comment>
<organism evidence="10 11">
    <name type="scientific">Zizania palustris</name>
    <name type="common">Northern wild rice</name>
    <dbReference type="NCBI Taxonomy" id="103762"/>
    <lineage>
        <taxon>Eukaryota</taxon>
        <taxon>Viridiplantae</taxon>
        <taxon>Streptophyta</taxon>
        <taxon>Embryophyta</taxon>
        <taxon>Tracheophyta</taxon>
        <taxon>Spermatophyta</taxon>
        <taxon>Magnoliopsida</taxon>
        <taxon>Liliopsida</taxon>
        <taxon>Poales</taxon>
        <taxon>Poaceae</taxon>
        <taxon>BOP clade</taxon>
        <taxon>Oryzoideae</taxon>
        <taxon>Oryzeae</taxon>
        <taxon>Zizaniinae</taxon>
        <taxon>Zizania</taxon>
    </lineage>
</organism>
<evidence type="ECO:0000256" key="1">
    <source>
        <dbReference type="ARBA" id="ARBA00004413"/>
    </source>
</evidence>
<dbReference type="PANTHER" id="PTHR31083:SF5">
    <property type="entry name" value="PROTEIN SOSEKI 1"/>
    <property type="match status" value="1"/>
</dbReference>
<reference evidence="10" key="1">
    <citation type="journal article" date="2021" name="bioRxiv">
        <title>Whole Genome Assembly and Annotation of Northern Wild Rice, Zizania palustris L., Supports a Whole Genome Duplication in the Zizania Genus.</title>
        <authorList>
            <person name="Haas M."/>
            <person name="Kono T."/>
            <person name="Macchietto M."/>
            <person name="Millas R."/>
            <person name="McGilp L."/>
            <person name="Shao M."/>
            <person name="Duquette J."/>
            <person name="Hirsch C.N."/>
            <person name="Kimball J."/>
        </authorList>
    </citation>
    <scope>NUCLEOTIDE SEQUENCE</scope>
    <source>
        <tissue evidence="10">Fresh leaf tissue</tissue>
    </source>
</reference>
<keyword evidence="6" id="KW-0131">Cell cycle</keyword>
<evidence type="ECO:0000256" key="4">
    <source>
        <dbReference type="ARBA" id="ARBA00022618"/>
    </source>
</evidence>
<evidence type="ECO:0000256" key="6">
    <source>
        <dbReference type="ARBA" id="ARBA00023306"/>
    </source>
</evidence>
<evidence type="ECO:0000313" key="10">
    <source>
        <dbReference type="EMBL" id="KAG8078136.1"/>
    </source>
</evidence>
<keyword evidence="4" id="KW-0132">Cell division</keyword>
<dbReference type="PANTHER" id="PTHR31083">
    <property type="entry name" value="UPSTREAM OF FLC PROTEIN (DUF966)"/>
    <property type="match status" value="1"/>
</dbReference>
<feature type="compositionally biased region" description="Basic and acidic residues" evidence="8">
    <location>
        <begin position="274"/>
        <end position="286"/>
    </location>
</feature>
<dbReference type="Pfam" id="PF06136">
    <property type="entry name" value="SOK"/>
    <property type="match status" value="1"/>
</dbReference>
<feature type="region of interest" description="Disordered" evidence="8">
    <location>
        <begin position="268"/>
        <end position="367"/>
    </location>
</feature>
<reference evidence="10" key="2">
    <citation type="submission" date="2021-02" db="EMBL/GenBank/DDBJ databases">
        <authorList>
            <person name="Kimball J.A."/>
            <person name="Haas M.W."/>
            <person name="Macchietto M."/>
            <person name="Kono T."/>
            <person name="Duquette J."/>
            <person name="Shao M."/>
        </authorList>
    </citation>
    <scope>NUCLEOTIDE SEQUENCE</scope>
    <source>
        <tissue evidence="10">Fresh leaf tissue</tissue>
    </source>
</reference>
<feature type="domain" description="SOSEKI DIX-like" evidence="9">
    <location>
        <begin position="52"/>
        <end position="84"/>
    </location>
</feature>
<feature type="compositionally biased region" description="Basic and acidic residues" evidence="8">
    <location>
        <begin position="301"/>
        <end position="310"/>
    </location>
</feature>
<dbReference type="GO" id="GO:0051301">
    <property type="term" value="P:cell division"/>
    <property type="evidence" value="ECO:0007669"/>
    <property type="project" value="UniProtKB-KW"/>
</dbReference>
<dbReference type="Proteomes" id="UP000729402">
    <property type="component" value="Unassembled WGS sequence"/>
</dbReference>
<protein>
    <recommendedName>
        <fullName evidence="9">SOSEKI DIX-like domain-containing protein</fullName>
    </recommendedName>
</protein>
<evidence type="ECO:0000256" key="2">
    <source>
        <dbReference type="ARBA" id="ARBA00022473"/>
    </source>
</evidence>
<evidence type="ECO:0000256" key="8">
    <source>
        <dbReference type="SAM" id="MobiDB-lite"/>
    </source>
</evidence>
<feature type="region of interest" description="Disordered" evidence="8">
    <location>
        <begin position="114"/>
        <end position="141"/>
    </location>
</feature>
<evidence type="ECO:0000256" key="5">
    <source>
        <dbReference type="ARBA" id="ARBA00023136"/>
    </source>
</evidence>
<accession>A0A8J5VY28</accession>
<dbReference type="GO" id="GO:0005886">
    <property type="term" value="C:plasma membrane"/>
    <property type="evidence" value="ECO:0007669"/>
    <property type="project" value="UniProtKB-SubCell"/>
</dbReference>
<gene>
    <name evidence="10" type="ORF">GUJ93_ZPchr0007g3008</name>
</gene>
<evidence type="ECO:0000256" key="3">
    <source>
        <dbReference type="ARBA" id="ARBA00022475"/>
    </source>
</evidence>
<dbReference type="GO" id="GO:0051258">
    <property type="term" value="P:protein polymerization"/>
    <property type="evidence" value="ECO:0007669"/>
    <property type="project" value="UniProtKB-ARBA"/>
</dbReference>
<dbReference type="InterPro" id="IPR010369">
    <property type="entry name" value="SOK"/>
</dbReference>
<evidence type="ECO:0000313" key="11">
    <source>
        <dbReference type="Proteomes" id="UP000729402"/>
    </source>
</evidence>
<comment type="caution">
    <text evidence="10">The sequence shown here is derived from an EMBL/GenBank/DDBJ whole genome shotgun (WGS) entry which is preliminary data.</text>
</comment>